<comment type="similarity">
    <text evidence="1 13">Belongs to the DNA polymerase type-A family.</text>
</comment>
<organism evidence="16 17">
    <name type="scientific">Segetibacter aerophilus</name>
    <dbReference type="NCBI Taxonomy" id="670293"/>
    <lineage>
        <taxon>Bacteria</taxon>
        <taxon>Pseudomonadati</taxon>
        <taxon>Bacteroidota</taxon>
        <taxon>Chitinophagia</taxon>
        <taxon>Chitinophagales</taxon>
        <taxon>Chitinophagaceae</taxon>
        <taxon>Segetibacter</taxon>
    </lineage>
</organism>
<dbReference type="NCBIfam" id="TIGR00593">
    <property type="entry name" value="pola"/>
    <property type="match status" value="1"/>
</dbReference>
<dbReference type="SUPFAM" id="SSF88723">
    <property type="entry name" value="PIN domain-like"/>
    <property type="match status" value="1"/>
</dbReference>
<gene>
    <name evidence="13" type="primary">polA</name>
    <name evidence="16" type="ORF">SAE01_15700</name>
</gene>
<accession>A0A512BAT0</accession>
<dbReference type="EMBL" id="BJYT01000005">
    <property type="protein sequence ID" value="GEO09074.1"/>
    <property type="molecule type" value="Genomic_DNA"/>
</dbReference>
<comment type="function">
    <text evidence="13">In addition to polymerase activity, this DNA polymerase exhibits 5'-3' exonuclease activity.</text>
</comment>
<dbReference type="SUPFAM" id="SSF56672">
    <property type="entry name" value="DNA/RNA polymerases"/>
    <property type="match status" value="1"/>
</dbReference>
<evidence type="ECO:0000313" key="17">
    <source>
        <dbReference type="Proteomes" id="UP000321513"/>
    </source>
</evidence>
<evidence type="ECO:0000256" key="5">
    <source>
        <dbReference type="ARBA" id="ARBA00022695"/>
    </source>
</evidence>
<dbReference type="PANTHER" id="PTHR10133:SF27">
    <property type="entry name" value="DNA POLYMERASE NU"/>
    <property type="match status" value="1"/>
</dbReference>
<dbReference type="PRINTS" id="PR00868">
    <property type="entry name" value="DNAPOLI"/>
</dbReference>
<evidence type="ECO:0000256" key="4">
    <source>
        <dbReference type="ARBA" id="ARBA00022679"/>
    </source>
</evidence>
<dbReference type="Gene3D" id="3.30.70.370">
    <property type="match status" value="1"/>
</dbReference>
<dbReference type="Gene3D" id="1.10.150.20">
    <property type="entry name" value="5' to 3' exonuclease, C-terminal subdomain"/>
    <property type="match status" value="2"/>
</dbReference>
<evidence type="ECO:0000256" key="10">
    <source>
        <dbReference type="ARBA" id="ARBA00023204"/>
    </source>
</evidence>
<dbReference type="SUPFAM" id="SSF47807">
    <property type="entry name" value="5' to 3' exonuclease, C-terminal subdomain"/>
    <property type="match status" value="1"/>
</dbReference>
<dbReference type="InterPro" id="IPR001098">
    <property type="entry name" value="DNA-dir_DNA_pol_A_palm_dom"/>
</dbReference>
<dbReference type="Pfam" id="PF02739">
    <property type="entry name" value="5_3_exonuc_N"/>
    <property type="match status" value="1"/>
</dbReference>
<proteinExistence type="inferred from homology"/>
<evidence type="ECO:0000256" key="11">
    <source>
        <dbReference type="ARBA" id="ARBA00049244"/>
    </source>
</evidence>
<comment type="caution">
    <text evidence="16">The sequence shown here is derived from an EMBL/GenBank/DDBJ whole genome shotgun (WGS) entry which is preliminary data.</text>
</comment>
<keyword evidence="5 13" id="KW-0548">Nucleotidyltransferase</keyword>
<keyword evidence="10 13" id="KW-0234">DNA repair</keyword>
<keyword evidence="4 13" id="KW-0808">Transferase</keyword>
<dbReference type="InterPro" id="IPR036397">
    <property type="entry name" value="RNaseH_sf"/>
</dbReference>
<dbReference type="AlphaFoldDB" id="A0A512BAT0"/>
<dbReference type="GO" id="GO:0003677">
    <property type="term" value="F:DNA binding"/>
    <property type="evidence" value="ECO:0007669"/>
    <property type="project" value="UniProtKB-UniRule"/>
</dbReference>
<sequence length="872" mass="98236">MKNKKLFLFDVMPLLYRAHFATMGKQFGTTTGIDTRTTLVFYNYIFQVLTEAKPDAVAAALDSKPKGRVAVSSTYKANREKMPSEISHAFPYAMRLLDSLKIPVLKEEGYEADDVIASLAKKGEAAGYDVFIVSPDKDFAQLVSENIFLFRPAYKGAVMETLDIERVKNKYGVPPNQIADYLALRGDSVDNIIGVKGIGDKTAAQLLAEFQSVEKLIEDVELIKQPKVRESIIASKDQLTENKQLAILTGDLEVTFEWDRIQMQTPDESQLLPLLDELQFVKIRERLEKQGFIKIEDFTKNNIQTANVRVIEITVQEAIAKLEGINTIAVGFLEKLPDHLFIMGTGAAEIFKVPIADNNHWKALISFLDHADITKVGWQLKPLLKRITIGNIRLESNWIDLSLAAYLLEPDSKIELPYIKEKYQLAEYQLAEFEGELNYLPSMVLAHKNMLTKIEEMGLSKLFFEIELPLQSAIAAIELHGLKIDQPTLSEIDKVLTQQLNSLEKKLYEAAGAKFNINSPAKTAEILQQVCEISELKKTKTGQISTAEPHLAELANKYPFIADLLLYRKLNKIITTYVYSLPKYVRPSTNKIHPTFSQIVAGTGRLSCTEPNLQNLPIRSEAGREVRKAIVPSVPGFSILSIDYNQVELRLLAALSGDKVMIETFRSGKDIHTTTASRVFKVDEKEVTKDMRGKAKGINFGIAYGITPWGLATRLKISQKEAKQIIEAYFEEFSSVKEYLEKSVIESRERGYSKTRYGRIRYIEGINSGNGTTRKIAERMAVNAPIQGLAADIIKEAMVSIHKFILENRLRTRLILQVHDELVFDAADDELQMLVPEVVRIMETKADFMVPLKVNVTVGKNWLDQEEYAVGK</sequence>
<dbReference type="InterPro" id="IPR008918">
    <property type="entry name" value="HhH2"/>
</dbReference>
<dbReference type="Pfam" id="PF01367">
    <property type="entry name" value="5_3_exonuc"/>
    <property type="match status" value="1"/>
</dbReference>
<keyword evidence="7 13" id="KW-0227">DNA damage</keyword>
<reference evidence="16 17" key="1">
    <citation type="submission" date="2019-07" db="EMBL/GenBank/DDBJ databases">
        <title>Whole genome shotgun sequence of Segetibacter aerophilus NBRC 106135.</title>
        <authorList>
            <person name="Hosoyama A."/>
            <person name="Uohara A."/>
            <person name="Ohji S."/>
            <person name="Ichikawa N."/>
        </authorList>
    </citation>
    <scope>NUCLEOTIDE SEQUENCE [LARGE SCALE GENOMIC DNA]</scope>
    <source>
        <strain evidence="16 17">NBRC 106135</strain>
    </source>
</reference>
<dbReference type="NCBIfam" id="NF004397">
    <property type="entry name" value="PRK05755.1"/>
    <property type="match status" value="1"/>
</dbReference>
<dbReference type="Proteomes" id="UP000321513">
    <property type="component" value="Unassembled WGS sequence"/>
</dbReference>
<dbReference type="InterPro" id="IPR002421">
    <property type="entry name" value="5-3_exonuclease"/>
</dbReference>
<dbReference type="InterPro" id="IPR043502">
    <property type="entry name" value="DNA/RNA_pol_sf"/>
</dbReference>
<dbReference type="CDD" id="cd08637">
    <property type="entry name" value="DNA_pol_A_pol_I_C"/>
    <property type="match status" value="1"/>
</dbReference>
<dbReference type="CDD" id="cd09898">
    <property type="entry name" value="H3TH_53EXO"/>
    <property type="match status" value="1"/>
</dbReference>
<evidence type="ECO:0000256" key="9">
    <source>
        <dbReference type="ARBA" id="ARBA00023125"/>
    </source>
</evidence>
<keyword evidence="13" id="KW-0269">Exonuclease</keyword>
<dbReference type="GO" id="GO:0006302">
    <property type="term" value="P:double-strand break repair"/>
    <property type="evidence" value="ECO:0007669"/>
    <property type="project" value="TreeGrafter"/>
</dbReference>
<keyword evidence="13" id="KW-0540">Nuclease</keyword>
<dbReference type="SMART" id="SM00475">
    <property type="entry name" value="53EXOc"/>
    <property type="match status" value="1"/>
</dbReference>
<dbReference type="EC" id="2.7.7.7" evidence="2 12"/>
<dbReference type="InterPro" id="IPR020046">
    <property type="entry name" value="5-3_exonucl_a-hlix_arch_N"/>
</dbReference>
<dbReference type="RefSeq" id="WP_147203206.1">
    <property type="nucleotide sequence ID" value="NZ_BJYT01000005.1"/>
</dbReference>
<dbReference type="OrthoDB" id="9806424at2"/>
<keyword evidence="8 13" id="KW-0239">DNA-directed DNA polymerase</keyword>
<keyword evidence="17" id="KW-1185">Reference proteome</keyword>
<dbReference type="InterPro" id="IPR020045">
    <property type="entry name" value="DNA_polI_H3TH"/>
</dbReference>
<dbReference type="FunFam" id="1.10.150.20:FF:000003">
    <property type="entry name" value="DNA polymerase I"/>
    <property type="match status" value="1"/>
</dbReference>
<dbReference type="InterPro" id="IPR036279">
    <property type="entry name" value="5-3_exonuclease_C_sf"/>
</dbReference>
<keyword evidence="13" id="KW-0378">Hydrolase</keyword>
<dbReference type="PANTHER" id="PTHR10133">
    <property type="entry name" value="DNA POLYMERASE I"/>
    <property type="match status" value="1"/>
</dbReference>
<evidence type="ECO:0000256" key="3">
    <source>
        <dbReference type="ARBA" id="ARBA00020311"/>
    </source>
</evidence>
<dbReference type="InterPro" id="IPR029060">
    <property type="entry name" value="PIN-like_dom_sf"/>
</dbReference>
<evidence type="ECO:0000259" key="15">
    <source>
        <dbReference type="SMART" id="SM00482"/>
    </source>
</evidence>
<keyword evidence="9 13" id="KW-0238">DNA-binding</keyword>
<dbReference type="InterPro" id="IPR012337">
    <property type="entry name" value="RNaseH-like_sf"/>
</dbReference>
<comment type="catalytic activity">
    <reaction evidence="11 13">
        <text>DNA(n) + a 2'-deoxyribonucleoside 5'-triphosphate = DNA(n+1) + diphosphate</text>
        <dbReference type="Rhea" id="RHEA:22508"/>
        <dbReference type="Rhea" id="RHEA-COMP:17339"/>
        <dbReference type="Rhea" id="RHEA-COMP:17340"/>
        <dbReference type="ChEBI" id="CHEBI:33019"/>
        <dbReference type="ChEBI" id="CHEBI:61560"/>
        <dbReference type="ChEBI" id="CHEBI:173112"/>
        <dbReference type="EC" id="2.7.7.7"/>
    </reaction>
</comment>
<dbReference type="SUPFAM" id="SSF53098">
    <property type="entry name" value="Ribonuclease H-like"/>
    <property type="match status" value="1"/>
</dbReference>
<dbReference type="SMART" id="SM00482">
    <property type="entry name" value="POLAc"/>
    <property type="match status" value="1"/>
</dbReference>
<dbReference type="SMART" id="SM00279">
    <property type="entry name" value="HhH2"/>
    <property type="match status" value="1"/>
</dbReference>
<evidence type="ECO:0000256" key="13">
    <source>
        <dbReference type="RuleBase" id="RU004460"/>
    </source>
</evidence>
<evidence type="ECO:0000313" key="16">
    <source>
        <dbReference type="EMBL" id="GEO09074.1"/>
    </source>
</evidence>
<evidence type="ECO:0000256" key="2">
    <source>
        <dbReference type="ARBA" id="ARBA00012417"/>
    </source>
</evidence>
<evidence type="ECO:0000256" key="7">
    <source>
        <dbReference type="ARBA" id="ARBA00022763"/>
    </source>
</evidence>
<dbReference type="InterPro" id="IPR018320">
    <property type="entry name" value="DNA_polymerase_1"/>
</dbReference>
<name>A0A512BAT0_9BACT</name>
<protein>
    <recommendedName>
        <fullName evidence="3 12">DNA polymerase I</fullName>
        <ecNumber evidence="2 12">2.7.7.7</ecNumber>
    </recommendedName>
</protein>
<evidence type="ECO:0000256" key="12">
    <source>
        <dbReference type="NCBIfam" id="TIGR00593"/>
    </source>
</evidence>
<dbReference type="FunFam" id="1.10.150.20:FF:000002">
    <property type="entry name" value="DNA polymerase I"/>
    <property type="match status" value="1"/>
</dbReference>
<keyword evidence="6 13" id="KW-0235">DNA replication</keyword>
<dbReference type="GO" id="GO:0003887">
    <property type="term" value="F:DNA-directed DNA polymerase activity"/>
    <property type="evidence" value="ECO:0007669"/>
    <property type="project" value="UniProtKB-UniRule"/>
</dbReference>
<feature type="domain" description="5'-3' exonuclease" evidence="14">
    <location>
        <begin position="4"/>
        <end position="264"/>
    </location>
</feature>
<dbReference type="Gene3D" id="3.30.420.10">
    <property type="entry name" value="Ribonuclease H-like superfamily/Ribonuclease H"/>
    <property type="match status" value="1"/>
</dbReference>
<dbReference type="GO" id="GO:0008409">
    <property type="term" value="F:5'-3' exonuclease activity"/>
    <property type="evidence" value="ECO:0007669"/>
    <property type="project" value="UniProtKB-UniRule"/>
</dbReference>
<dbReference type="GO" id="GO:0006261">
    <property type="term" value="P:DNA-templated DNA replication"/>
    <property type="evidence" value="ECO:0007669"/>
    <property type="project" value="UniProtKB-UniRule"/>
</dbReference>
<evidence type="ECO:0000259" key="14">
    <source>
        <dbReference type="SMART" id="SM00475"/>
    </source>
</evidence>
<evidence type="ECO:0000256" key="6">
    <source>
        <dbReference type="ARBA" id="ARBA00022705"/>
    </source>
</evidence>
<dbReference type="Gene3D" id="3.40.50.1010">
    <property type="entry name" value="5'-nuclease"/>
    <property type="match status" value="1"/>
</dbReference>
<dbReference type="InterPro" id="IPR002298">
    <property type="entry name" value="DNA_polymerase_A"/>
</dbReference>
<dbReference type="Gene3D" id="1.20.1060.10">
    <property type="entry name" value="Taq DNA Polymerase, Chain T, domain 4"/>
    <property type="match status" value="1"/>
</dbReference>
<dbReference type="Pfam" id="PF00476">
    <property type="entry name" value="DNA_pol_A"/>
    <property type="match status" value="1"/>
</dbReference>
<evidence type="ECO:0000256" key="8">
    <source>
        <dbReference type="ARBA" id="ARBA00022932"/>
    </source>
</evidence>
<feature type="domain" description="DNA-directed DNA polymerase family A palm" evidence="15">
    <location>
        <begin position="623"/>
        <end position="830"/>
    </location>
</feature>
<evidence type="ECO:0000256" key="1">
    <source>
        <dbReference type="ARBA" id="ARBA00007705"/>
    </source>
</evidence>
<dbReference type="CDD" id="cd09859">
    <property type="entry name" value="PIN_53EXO"/>
    <property type="match status" value="1"/>
</dbReference>